<protein>
    <recommendedName>
        <fullName evidence="2">Type II toxin-antitoxin system HicB family antitoxin</fullName>
    </recommendedName>
</protein>
<name>A0A806JZ58_9BACT</name>
<dbReference type="EMBL" id="JQ844178">
    <property type="protein sequence ID" value="AGS51962.1"/>
    <property type="molecule type" value="Genomic_DNA"/>
</dbReference>
<evidence type="ECO:0008006" key="2">
    <source>
        <dbReference type="Google" id="ProtNLM"/>
    </source>
</evidence>
<sequence length="61" mass="7235">MEITYTYEKGEHFLVGYLDDYPEYPTQGEDIQDLEEHLKEIYNWIQDGTLEQKSHGVLKIA</sequence>
<organism evidence="1">
    <name type="scientific">uncultured bacterium contig00003</name>
    <dbReference type="NCBI Taxonomy" id="1181495"/>
    <lineage>
        <taxon>Bacteria</taxon>
        <taxon>environmental samples</taxon>
    </lineage>
</organism>
<reference evidence="1" key="1">
    <citation type="submission" date="2012-03" db="EMBL/GenBank/DDBJ databases">
        <title>Functional metagenomics reveals considerable lignocellulase gene clusters in the gut microbiome of a wood-feeding higher termite.</title>
        <authorList>
            <person name="Liu N."/>
        </authorList>
    </citation>
    <scope>NUCLEOTIDE SEQUENCE</scope>
</reference>
<dbReference type="AlphaFoldDB" id="A0A806JZ58"/>
<accession>A0A806JZ58</accession>
<proteinExistence type="predicted"/>
<evidence type="ECO:0000313" key="1">
    <source>
        <dbReference type="EMBL" id="AGS51962.1"/>
    </source>
</evidence>